<feature type="transmembrane region" description="Helical" evidence="1">
    <location>
        <begin position="306"/>
        <end position="324"/>
    </location>
</feature>
<keyword evidence="1" id="KW-0812">Transmembrane</keyword>
<feature type="transmembrane region" description="Helical" evidence="1">
    <location>
        <begin position="282"/>
        <end position="300"/>
    </location>
</feature>
<reference evidence="2" key="1">
    <citation type="journal article" date="2021" name="PeerJ">
        <title>Extensive microbial diversity within the chicken gut microbiome revealed by metagenomics and culture.</title>
        <authorList>
            <person name="Gilroy R."/>
            <person name="Ravi A."/>
            <person name="Getino M."/>
            <person name="Pursley I."/>
            <person name="Horton D.L."/>
            <person name="Alikhan N.F."/>
            <person name="Baker D."/>
            <person name="Gharbi K."/>
            <person name="Hall N."/>
            <person name="Watson M."/>
            <person name="Adriaenssens E.M."/>
            <person name="Foster-Nyarko E."/>
            <person name="Jarju S."/>
            <person name="Secka A."/>
            <person name="Antonio M."/>
            <person name="Oren A."/>
            <person name="Chaudhuri R.R."/>
            <person name="La Ragione R."/>
            <person name="Hildebrand F."/>
            <person name="Pallen M.J."/>
        </authorList>
    </citation>
    <scope>NUCLEOTIDE SEQUENCE</scope>
    <source>
        <strain evidence="2">2239</strain>
    </source>
</reference>
<proteinExistence type="predicted"/>
<sequence>MNHESIFEQKQAGTLVLAAFLTDSFIQPFGRQTEVLPARTAILAGALQFAVLCVVTVFYLRWCGSEKPGPVRSLLLCGALVLSIALEVIQGERFYNYVMQQQLAALLFLVLVFGAAYYGAFAGVQALGRAAWPVLALAAVSVLVLGWSVSGQMQFSHLQTPATNTAALARLAFARFYLPPELLLLPFLCPEGGKGRSAAKITGAVFLTNSLLALLGEMTLGSAYTSESQPVYTIARLGGLSVFRRLDALHVGVWLLLFLIKISLYFAGFIKLWQNLKCCKGHWPYWLALGAVLVTFLAVWNQNEAAAMAIQQSLLVLVLLAAPLNRFLKGRRNAP</sequence>
<dbReference type="EMBL" id="DXFW01000012">
    <property type="protein sequence ID" value="HIX05345.1"/>
    <property type="molecule type" value="Genomic_DNA"/>
</dbReference>
<organism evidence="2 3">
    <name type="scientific">Candidatus Allofournierella pullicola</name>
    <dbReference type="NCBI Taxonomy" id="2838596"/>
    <lineage>
        <taxon>Bacteria</taxon>
        <taxon>Bacillati</taxon>
        <taxon>Bacillota</taxon>
        <taxon>Clostridia</taxon>
        <taxon>Eubacteriales</taxon>
        <taxon>Oscillospiraceae</taxon>
        <taxon>Allofournierella</taxon>
    </lineage>
</organism>
<keyword evidence="1" id="KW-1133">Transmembrane helix</keyword>
<feature type="transmembrane region" description="Helical" evidence="1">
    <location>
        <begin position="42"/>
        <end position="62"/>
    </location>
</feature>
<feature type="transmembrane region" description="Helical" evidence="1">
    <location>
        <begin position="74"/>
        <end position="91"/>
    </location>
</feature>
<dbReference type="Proteomes" id="UP000824193">
    <property type="component" value="Unassembled WGS sequence"/>
</dbReference>
<evidence type="ECO:0000256" key="1">
    <source>
        <dbReference type="SAM" id="Phobius"/>
    </source>
</evidence>
<evidence type="ECO:0000313" key="2">
    <source>
        <dbReference type="EMBL" id="HIX05345.1"/>
    </source>
</evidence>
<accession>A0A9D1V3E2</accession>
<feature type="transmembrane region" description="Helical" evidence="1">
    <location>
        <begin position="251"/>
        <end position="270"/>
    </location>
</feature>
<evidence type="ECO:0000313" key="3">
    <source>
        <dbReference type="Proteomes" id="UP000824193"/>
    </source>
</evidence>
<name>A0A9D1V3E2_9FIRM</name>
<dbReference type="AlphaFoldDB" id="A0A9D1V3E2"/>
<feature type="transmembrane region" description="Helical" evidence="1">
    <location>
        <begin position="103"/>
        <end position="124"/>
    </location>
</feature>
<feature type="transmembrane region" description="Helical" evidence="1">
    <location>
        <begin position="131"/>
        <end position="149"/>
    </location>
</feature>
<reference evidence="2" key="2">
    <citation type="submission" date="2021-04" db="EMBL/GenBank/DDBJ databases">
        <authorList>
            <person name="Gilroy R."/>
        </authorList>
    </citation>
    <scope>NUCLEOTIDE SEQUENCE</scope>
    <source>
        <strain evidence="2">2239</strain>
    </source>
</reference>
<gene>
    <name evidence="2" type="ORF">H9865_04445</name>
</gene>
<keyword evidence="1" id="KW-0472">Membrane</keyword>
<feature type="transmembrane region" description="Helical" evidence="1">
    <location>
        <begin position="201"/>
        <end position="224"/>
    </location>
</feature>
<comment type="caution">
    <text evidence="2">The sequence shown here is derived from an EMBL/GenBank/DDBJ whole genome shotgun (WGS) entry which is preliminary data.</text>
</comment>
<protein>
    <submittedName>
        <fullName evidence="2">Uncharacterized protein</fullName>
    </submittedName>
</protein>